<protein>
    <submittedName>
        <fullName evidence="1">Uncharacterized protein</fullName>
    </submittedName>
</protein>
<dbReference type="Gene3D" id="2.170.15.10">
    <property type="entry name" value="Proaerolysin, chain A, domain 3"/>
    <property type="match status" value="1"/>
</dbReference>
<sequence length="413" mass="45107">MSNGTYIASEERVFGQLTLKIVNFSAQGWSWDSFPPGYFYLGGGLVPPSGQKEGWAVLAKNTNPSDPVIASPQQWKMVTKNGIWRPVPPPGYRALSDLDDNGGIPGNPLPEWKIAQVFGCVKEKGSDGHPYLHRGNPVEHAYGENRAWYIRAPYGWFDTAGFKITPTEYGGECLYSPGDPLDSPVNWVLNLPVKPEIGPDPQTPAMTDYGVPQEDTPWSVERRVKVPCLAVKDTGRSLIWQLQNSPTYTLERRSCYHREGFINNKDGSIPQSRSSSWMTGVSEGVTKEWSAKVGVSVGFETGVKAGVLFAEATAKFSANLSIEAGYSSATRVEEMKSHTDTVELVAPPHHSAAMYGIQDELRMIREDGTVVGGQEGGLTFEQHDSSYYVYFPSSDGDGRDAGLLASLASASSR</sequence>
<dbReference type="RefSeq" id="WP_185297754.1">
    <property type="nucleotide sequence ID" value="NZ_CP045702.1"/>
</dbReference>
<dbReference type="AlphaFoldDB" id="A0A7G7BFS7"/>
<evidence type="ECO:0000313" key="1">
    <source>
        <dbReference type="EMBL" id="QNE74192.1"/>
    </source>
</evidence>
<dbReference type="SUPFAM" id="SSF56973">
    <property type="entry name" value="Aerolisin/ETX pore-forming domain"/>
    <property type="match status" value="1"/>
</dbReference>
<keyword evidence="2" id="KW-1185">Reference proteome</keyword>
<proteinExistence type="predicted"/>
<dbReference type="EMBL" id="CP045702">
    <property type="protein sequence ID" value="QNE74192.1"/>
    <property type="molecule type" value="Genomic_DNA"/>
</dbReference>
<accession>A0A7G7BFS7</accession>
<organism evidence="1 2">
    <name type="scientific">Streptomyces finlayi</name>
    <dbReference type="NCBI Taxonomy" id="67296"/>
    <lineage>
        <taxon>Bacteria</taxon>
        <taxon>Bacillati</taxon>
        <taxon>Actinomycetota</taxon>
        <taxon>Actinomycetes</taxon>
        <taxon>Kitasatosporales</taxon>
        <taxon>Streptomycetaceae</taxon>
        <taxon>Streptomyces</taxon>
    </lineage>
</organism>
<gene>
    <name evidence="1" type="ORF">F0344_05850</name>
</gene>
<name>A0A7G7BFS7_9ACTN</name>
<dbReference type="KEGG" id="sfiy:F0344_05850"/>
<reference evidence="2" key="1">
    <citation type="submission" date="2019-10" db="EMBL/GenBank/DDBJ databases">
        <title>Antimicrobial potential of Antarctic Bacteria.</title>
        <authorList>
            <person name="Benaud N."/>
            <person name="Edwards R.J."/>
            <person name="Ferrari B.C."/>
        </authorList>
    </citation>
    <scope>NUCLEOTIDE SEQUENCE [LARGE SCALE GENOMIC DNA]</scope>
    <source>
        <strain evidence="2">NBSH44</strain>
    </source>
</reference>
<dbReference type="Proteomes" id="UP000515307">
    <property type="component" value="Chromosome"/>
</dbReference>
<evidence type="ECO:0000313" key="2">
    <source>
        <dbReference type="Proteomes" id="UP000515307"/>
    </source>
</evidence>